<gene>
    <name evidence="1" type="ORF">DLM86_19820</name>
</gene>
<keyword evidence="2" id="KW-1185">Reference proteome</keyword>
<organism evidence="1 2">
    <name type="scientific">Paenibacillus flagellatus</name>
    <dbReference type="NCBI Taxonomy" id="2211139"/>
    <lineage>
        <taxon>Bacteria</taxon>
        <taxon>Bacillati</taxon>
        <taxon>Bacillota</taxon>
        <taxon>Bacilli</taxon>
        <taxon>Bacillales</taxon>
        <taxon>Paenibacillaceae</taxon>
        <taxon>Paenibacillus</taxon>
    </lineage>
</organism>
<name>A0A2V5K1E4_9BACL</name>
<dbReference type="RefSeq" id="WP_110841801.1">
    <property type="nucleotide sequence ID" value="NZ_QJVJ01000009.1"/>
</dbReference>
<dbReference type="Proteomes" id="UP000247476">
    <property type="component" value="Unassembled WGS sequence"/>
</dbReference>
<proteinExistence type="predicted"/>
<dbReference type="EMBL" id="QJVJ01000009">
    <property type="protein sequence ID" value="PYI52432.1"/>
    <property type="molecule type" value="Genomic_DNA"/>
</dbReference>
<evidence type="ECO:0000313" key="1">
    <source>
        <dbReference type="EMBL" id="PYI52432.1"/>
    </source>
</evidence>
<comment type="caution">
    <text evidence="1">The sequence shown here is derived from an EMBL/GenBank/DDBJ whole genome shotgun (WGS) entry which is preliminary data.</text>
</comment>
<protein>
    <submittedName>
        <fullName evidence="1">Uncharacterized protein</fullName>
    </submittedName>
</protein>
<accession>A0A2V5K1E4</accession>
<sequence>MDFLSLYFKGVAAKILSSVEINKWNSNQHEFHGVRVLKNIFGLKRQYFNARFIYIDKQGKLMQDTGRLTWYDAREYDPDRTEHRLYYTESNAINFAQENDLMVVGLRSDNTVLVVIANRESEFCEKLKFLFGVKHISTEYKSVNLENKEITSNDIDTLLKIGIALK</sequence>
<dbReference type="OrthoDB" id="9797574at2"/>
<dbReference type="AlphaFoldDB" id="A0A2V5K1E4"/>
<reference evidence="1 2" key="1">
    <citation type="submission" date="2018-05" db="EMBL/GenBank/DDBJ databases">
        <title>Paenibacillus flagellatus sp. nov., isolated from selenium mineral soil.</title>
        <authorList>
            <person name="Dai X."/>
        </authorList>
    </citation>
    <scope>NUCLEOTIDE SEQUENCE [LARGE SCALE GENOMIC DNA]</scope>
    <source>
        <strain evidence="1 2">DXL2</strain>
    </source>
</reference>
<evidence type="ECO:0000313" key="2">
    <source>
        <dbReference type="Proteomes" id="UP000247476"/>
    </source>
</evidence>